<dbReference type="GO" id="GO:0070860">
    <property type="term" value="C:RNA polymerase I core factor complex"/>
    <property type="evidence" value="ECO:0007669"/>
    <property type="project" value="InterPro"/>
</dbReference>
<feature type="compositionally biased region" description="Polar residues" evidence="10">
    <location>
        <begin position="1248"/>
        <end position="1272"/>
    </location>
</feature>
<feature type="region of interest" description="Disordered" evidence="10">
    <location>
        <begin position="192"/>
        <end position="222"/>
    </location>
</feature>
<feature type="compositionally biased region" description="Basic and acidic residues" evidence="10">
    <location>
        <begin position="1421"/>
        <end position="1436"/>
    </location>
</feature>
<accession>A0A8I3AAZ1</accession>
<name>A0A8I3AAZ1_9AGAM</name>
<comment type="similarity">
    <text evidence="2">Belongs to the RRN7/TAF1B family.</text>
</comment>
<organism evidence="12 13">
    <name type="scientific">Boletus reticuloceps</name>
    <dbReference type="NCBI Taxonomy" id="495285"/>
    <lineage>
        <taxon>Eukaryota</taxon>
        <taxon>Fungi</taxon>
        <taxon>Dikarya</taxon>
        <taxon>Basidiomycota</taxon>
        <taxon>Agaricomycotina</taxon>
        <taxon>Agaricomycetes</taxon>
        <taxon>Agaricomycetidae</taxon>
        <taxon>Boletales</taxon>
        <taxon>Boletineae</taxon>
        <taxon>Boletaceae</taxon>
        <taxon>Boletoideae</taxon>
        <taxon>Boletus</taxon>
    </lineage>
</organism>
<evidence type="ECO:0000256" key="6">
    <source>
        <dbReference type="ARBA" id="ARBA00023015"/>
    </source>
</evidence>
<dbReference type="PANTHER" id="PTHR31576">
    <property type="entry name" value="TATA BOX-BINDING PROTEIN-ASSOCIATED FACTOR RNA POLYMERASE I SUBUNIT B"/>
    <property type="match status" value="1"/>
</dbReference>
<keyword evidence="4" id="KW-0863">Zinc-finger</keyword>
<feature type="region of interest" description="Disordered" evidence="10">
    <location>
        <begin position="1377"/>
        <end position="1497"/>
    </location>
</feature>
<evidence type="ECO:0000313" key="12">
    <source>
        <dbReference type="EMBL" id="KAG6378668.1"/>
    </source>
</evidence>
<keyword evidence="5" id="KW-0862">Zinc</keyword>
<evidence type="ECO:0000256" key="10">
    <source>
        <dbReference type="SAM" id="MobiDB-lite"/>
    </source>
</evidence>
<feature type="compositionally biased region" description="Basic and acidic residues" evidence="10">
    <location>
        <begin position="138"/>
        <end position="158"/>
    </location>
</feature>
<feature type="region of interest" description="Disordered" evidence="10">
    <location>
        <begin position="1084"/>
        <end position="1299"/>
    </location>
</feature>
<feature type="region of interest" description="Disordered" evidence="10">
    <location>
        <begin position="138"/>
        <end position="168"/>
    </location>
</feature>
<dbReference type="InterPro" id="IPR048538">
    <property type="entry name" value="Rrn7_cyclin_C"/>
</dbReference>
<sequence length="1497" mass="165348">MAPRKKCLICGSRQWRKNAVGLVTCSEGHVLQHYINESGEADDVGTHMMNKRTLKSNRKKKERASTADPKLYHGDRARFHYYQCLQLLFRKQVAALIALWNLPPEFETICRDLWVFHLNLLPSPPPAEPFHYVREREGYQREPDVMGRSRSRPEHEGDTCSLESVAAVPDGSLPSTEDDMLAPEIAVLLEENSEVSSSDDGSSGDGPRARNDMHTLSKNPFVSRADRPENTIAVLVLACWTIRLPVVYMDFINAVDSRSLPYLDYVRSLPSSLTRHLTKHAVQALSPHYAPKTLSLHRLVSGLASRFYDTFDIVIPELNTAPVLWRVVQECFCGTPMLYVLTKRVGSMLSLGLSLQGSLALALSGTADSQRHDSVPPEISLIATAIVVLKLVYGLDGKPRLPRSSDDAACAFPALTEFIGAIKEANHVESAINRHRFGSRVSLSVCDLDDVAVDEYLDFCQKVLVDPERDDHRIIDNYFPLASGTADRTQGERPVLTGRGLLLTKMNDGDMDVLEPGEKYTIYDARDVLGNLKGDLKMIIERSARWAGTDCDIVCGVVERREIKGYRGGGDWGQLRLSHIAGGHVRVMFRVMEKRSMMNQSHVGASEQLAADFGLVVVLKLCRSLPANSSTASLSSSHHHQMRRLASVLVASSRRTDKSDAPSSADDNPRTRLVQKKIRVFPSLSRKHLSSVDPPSLPPLIASDLANSSSSSSSGSTTLRTPDDDGLPRTPSKKGSWRSWLGGKNAPVSDRPERHHSPPWQSSHNVLRPPKSGSNETDDASFQSDDPDTIHTVPSCSPQQMATARTTTHTLIMNSLVRDPTAPPLLQSSDAISFPRSCHSSQRLCRPETLESELHKKSLLARLDRLSPSAELSIAPLASKSIPLKPQTYRNFQDDVFPSADSVNIHSSGLKDWVSRPCFEDRLQLWTCSDSGEIVRTRIPGSHLGVPALEFSESLELLAGILLESDEFVEAEAEADIAFDPALEFTLLPLALNPDPPATQMKDLELEPLSSPSDLYKDSPQLSNAPLALHPSPAQQPNRMTTFGSAVTNDSVPKRGVRFADDDGKDDQIPLGYVLRIRKKKEQKARFLREERERRERAAHISTENRRATAPPQGNRASRVVAPRQLPSRPLISLNEPSKPQQPTTVSHVLQEEARLRREAERTEMEKLRRSRESARKQAEERERTYVEELQATRARREASRAGRPLESAALSAQVPDRDRSASRDSMHASPRRSSNAHKLTPELVFSPVSTREGSPSSSIPATPGSQYSFSRPPSLYSAHTASEEDVMGREGKRASRRMSVVSDPAKGMLLHPPYDPRASFNPYAWTNVLPAPVIPPVPPMPAIPMVNGVSFYGMDMPLLPPNAPFMVNQFGARPRSYTGSAGQQFPLQSSTSLPRNYSSEGVNSSSRNSSPHSVGSHQRRSSDDAVRMAKTRGDSRTGSYGSKTSGSKRVAPSQSSPQRSSWVPPEQSLTKRSLRPVSGVYSPRAPAHLRRRTDAS</sequence>
<evidence type="ECO:0000256" key="2">
    <source>
        <dbReference type="ARBA" id="ARBA00006899"/>
    </source>
</evidence>
<evidence type="ECO:0000256" key="8">
    <source>
        <dbReference type="ARBA" id="ARBA00023163"/>
    </source>
</evidence>
<feature type="compositionally biased region" description="Basic and acidic residues" evidence="10">
    <location>
        <begin position="1084"/>
        <end position="1107"/>
    </location>
</feature>
<feature type="compositionally biased region" description="Polar residues" evidence="10">
    <location>
        <begin position="1135"/>
        <end position="1148"/>
    </location>
</feature>
<feature type="domain" description="Rrn7/TAF1B C-terminal cyclin" evidence="11">
    <location>
        <begin position="291"/>
        <end position="462"/>
    </location>
</feature>
<evidence type="ECO:0000256" key="3">
    <source>
        <dbReference type="ARBA" id="ARBA00022723"/>
    </source>
</evidence>
<feature type="compositionally biased region" description="Polar residues" evidence="10">
    <location>
        <begin position="792"/>
        <end position="802"/>
    </location>
</feature>
<dbReference type="EMBL" id="JAGFBS010000006">
    <property type="protein sequence ID" value="KAG6378668.1"/>
    <property type="molecule type" value="Genomic_DNA"/>
</dbReference>
<feature type="compositionally biased region" description="Polar residues" evidence="10">
    <location>
        <begin position="1453"/>
        <end position="1472"/>
    </location>
</feature>
<dbReference type="Proteomes" id="UP000683000">
    <property type="component" value="Unassembled WGS sequence"/>
</dbReference>
<dbReference type="Pfam" id="PF20645">
    <property type="entry name" value="Rrn7_cyclin_C"/>
    <property type="match status" value="1"/>
</dbReference>
<protein>
    <recommendedName>
        <fullName evidence="11">Rrn7/TAF1B C-terminal cyclin domain-containing protein</fullName>
    </recommendedName>
</protein>
<feature type="compositionally biased region" description="Basic residues" evidence="10">
    <location>
        <begin position="1488"/>
        <end position="1497"/>
    </location>
</feature>
<evidence type="ECO:0000313" key="13">
    <source>
        <dbReference type="Proteomes" id="UP000683000"/>
    </source>
</evidence>
<proteinExistence type="inferred from homology"/>
<dbReference type="OrthoDB" id="428577at2759"/>
<reference evidence="12" key="1">
    <citation type="submission" date="2021-03" db="EMBL/GenBank/DDBJ databases">
        <title>Evolutionary innovations through gain and loss of genes in the ectomycorrhizal Boletales.</title>
        <authorList>
            <person name="Wu G."/>
            <person name="Miyauchi S."/>
            <person name="Morin E."/>
            <person name="Yang Z.-L."/>
            <person name="Xu J."/>
            <person name="Martin F.M."/>
        </authorList>
    </citation>
    <scope>NUCLEOTIDE SEQUENCE</scope>
    <source>
        <strain evidence="12">BR01</strain>
    </source>
</reference>
<dbReference type="GO" id="GO:0001164">
    <property type="term" value="F:RNA polymerase I core promoter sequence-specific DNA binding"/>
    <property type="evidence" value="ECO:0007669"/>
    <property type="project" value="InterPro"/>
</dbReference>
<dbReference type="GO" id="GO:0008270">
    <property type="term" value="F:zinc ion binding"/>
    <property type="evidence" value="ECO:0007669"/>
    <property type="project" value="UniProtKB-KW"/>
</dbReference>
<evidence type="ECO:0000256" key="4">
    <source>
        <dbReference type="ARBA" id="ARBA00022771"/>
    </source>
</evidence>
<evidence type="ECO:0000259" key="11">
    <source>
        <dbReference type="Pfam" id="PF20645"/>
    </source>
</evidence>
<keyword evidence="6" id="KW-0805">Transcription regulation</keyword>
<feature type="compositionally biased region" description="Low complexity" evidence="10">
    <location>
        <begin position="1399"/>
        <end position="1417"/>
    </location>
</feature>
<feature type="compositionally biased region" description="Low complexity" evidence="10">
    <location>
        <begin position="1437"/>
        <end position="1450"/>
    </location>
</feature>
<feature type="compositionally biased region" description="Polar residues" evidence="10">
    <location>
        <begin position="1378"/>
        <end position="1398"/>
    </location>
</feature>
<dbReference type="InterPro" id="IPR033599">
    <property type="entry name" value="TAF1B/Rrn7"/>
</dbReference>
<comment type="subcellular location">
    <subcellularLocation>
        <location evidence="1">Nucleus</location>
        <location evidence="1">Nucleolus</location>
    </subcellularLocation>
</comment>
<keyword evidence="7" id="KW-0238">DNA-binding</keyword>
<dbReference type="PANTHER" id="PTHR31576:SF2">
    <property type="entry name" value="TATA BOX-BINDING PROTEIN-ASSOCIATED FACTOR RNA POLYMERASE I SUBUNIT B"/>
    <property type="match status" value="1"/>
</dbReference>
<feature type="region of interest" description="Disordered" evidence="10">
    <location>
        <begin position="650"/>
        <end position="673"/>
    </location>
</feature>
<dbReference type="GO" id="GO:0042790">
    <property type="term" value="P:nucleolar large rRNA transcription by RNA polymerase I"/>
    <property type="evidence" value="ECO:0007669"/>
    <property type="project" value="TreeGrafter"/>
</dbReference>
<evidence type="ECO:0000256" key="1">
    <source>
        <dbReference type="ARBA" id="ARBA00004604"/>
    </source>
</evidence>
<keyword evidence="13" id="KW-1185">Reference proteome</keyword>
<evidence type="ECO:0000256" key="5">
    <source>
        <dbReference type="ARBA" id="ARBA00022833"/>
    </source>
</evidence>
<feature type="region of interest" description="Disordered" evidence="10">
    <location>
        <begin position="686"/>
        <end position="802"/>
    </location>
</feature>
<gene>
    <name evidence="12" type="ORF">JVT61DRAFT_12939</name>
</gene>
<keyword evidence="3" id="KW-0479">Metal-binding</keyword>
<feature type="compositionally biased region" description="Polar residues" evidence="10">
    <location>
        <begin position="772"/>
        <end position="784"/>
    </location>
</feature>
<feature type="compositionally biased region" description="Basic and acidic residues" evidence="10">
    <location>
        <begin position="1150"/>
        <end position="1187"/>
    </location>
</feature>
<feature type="compositionally biased region" description="Basic and acidic residues" evidence="10">
    <location>
        <begin position="1216"/>
        <end position="1227"/>
    </location>
</feature>
<evidence type="ECO:0000256" key="7">
    <source>
        <dbReference type="ARBA" id="ARBA00023125"/>
    </source>
</evidence>
<feature type="region of interest" description="Disordered" evidence="10">
    <location>
        <begin position="1009"/>
        <end position="1037"/>
    </location>
</feature>
<keyword evidence="9" id="KW-0539">Nucleus</keyword>
<evidence type="ECO:0000256" key="9">
    <source>
        <dbReference type="ARBA" id="ARBA00023242"/>
    </source>
</evidence>
<comment type="caution">
    <text evidence="12">The sequence shown here is derived from an EMBL/GenBank/DDBJ whole genome shotgun (WGS) entry which is preliminary data.</text>
</comment>
<keyword evidence="8" id="KW-0804">Transcription</keyword>